<evidence type="ECO:0000313" key="2">
    <source>
        <dbReference type="EMBL" id="CAG9313804.1"/>
    </source>
</evidence>
<dbReference type="AlphaFoldDB" id="A0AAU9IEH0"/>
<feature type="compositionally biased region" description="Basic and acidic residues" evidence="1">
    <location>
        <begin position="65"/>
        <end position="83"/>
    </location>
</feature>
<dbReference type="EMBL" id="CAJZBQ010000011">
    <property type="protein sequence ID" value="CAG9313804.1"/>
    <property type="molecule type" value="Genomic_DNA"/>
</dbReference>
<proteinExistence type="predicted"/>
<dbReference type="Proteomes" id="UP001162131">
    <property type="component" value="Unassembled WGS sequence"/>
</dbReference>
<comment type="caution">
    <text evidence="2">The sequence shown here is derived from an EMBL/GenBank/DDBJ whole genome shotgun (WGS) entry which is preliminary data.</text>
</comment>
<evidence type="ECO:0000313" key="3">
    <source>
        <dbReference type="Proteomes" id="UP001162131"/>
    </source>
</evidence>
<accession>A0AAU9IEH0</accession>
<organism evidence="2 3">
    <name type="scientific">Blepharisma stoltei</name>
    <dbReference type="NCBI Taxonomy" id="1481888"/>
    <lineage>
        <taxon>Eukaryota</taxon>
        <taxon>Sar</taxon>
        <taxon>Alveolata</taxon>
        <taxon>Ciliophora</taxon>
        <taxon>Postciliodesmatophora</taxon>
        <taxon>Heterotrichea</taxon>
        <taxon>Heterotrichida</taxon>
        <taxon>Blepharismidae</taxon>
        <taxon>Blepharisma</taxon>
    </lineage>
</organism>
<feature type="region of interest" description="Disordered" evidence="1">
    <location>
        <begin position="65"/>
        <end position="88"/>
    </location>
</feature>
<evidence type="ECO:0000256" key="1">
    <source>
        <dbReference type="SAM" id="MobiDB-lite"/>
    </source>
</evidence>
<protein>
    <submittedName>
        <fullName evidence="2">Uncharacterized protein</fullName>
    </submittedName>
</protein>
<sequence>MSKKARYQFQGLDSQKVKDALLRSASTPEAINAINSNFDGQRSLDEILPQIENFMSIADALAEVQRDSQGEEGPRKRQKKSEPQPEDLELLSGGNIFSGINVIRLEEELPRAFDTKAPQRKIGSQEITKITVLEKNALQAINDICMRKNLEAKPNVLEVVELGMQEFLSRILDKLNNLQANAPENVKYTVDPREVIGEKEQILHNKAKKGGGIMTIRENDIISVLGINKWKLKNWKGE</sequence>
<keyword evidence="3" id="KW-1185">Reference proteome</keyword>
<reference evidence="2" key="1">
    <citation type="submission" date="2021-09" db="EMBL/GenBank/DDBJ databases">
        <authorList>
            <consortium name="AG Swart"/>
            <person name="Singh M."/>
            <person name="Singh A."/>
            <person name="Seah K."/>
            <person name="Emmerich C."/>
        </authorList>
    </citation>
    <scope>NUCLEOTIDE SEQUENCE</scope>
    <source>
        <strain evidence="2">ATCC30299</strain>
    </source>
</reference>
<gene>
    <name evidence="2" type="ORF">BSTOLATCC_MIC9608</name>
</gene>
<name>A0AAU9IEH0_9CILI</name>